<comment type="caution">
    <text evidence="1">The sequence shown here is derived from an EMBL/GenBank/DDBJ whole genome shotgun (WGS) entry which is preliminary data.</text>
</comment>
<dbReference type="EMBL" id="JACGCM010001859">
    <property type="protein sequence ID" value="KAF6148099.1"/>
    <property type="molecule type" value="Genomic_DNA"/>
</dbReference>
<protein>
    <recommendedName>
        <fullName evidence="3">ATP synthase subunit d, mitochondrial</fullName>
    </recommendedName>
</protein>
<dbReference type="AlphaFoldDB" id="A0A7J7LZR6"/>
<sequence>MHKARVVEVKEAEHASLKESKRRAKEIAKNWELNEKFSTMTTDDYFAKHPELKKKFENEITNDYWGY</sequence>
<proteinExistence type="predicted"/>
<accession>A0A7J7LZR6</accession>
<evidence type="ECO:0000313" key="1">
    <source>
        <dbReference type="EMBL" id="KAF6148099.1"/>
    </source>
</evidence>
<dbReference type="OrthoDB" id="35799at2759"/>
<name>A0A7J7LZR6_9MAGN</name>
<dbReference type="Proteomes" id="UP000541444">
    <property type="component" value="Unassembled WGS sequence"/>
</dbReference>
<organism evidence="1 2">
    <name type="scientific">Kingdonia uniflora</name>
    <dbReference type="NCBI Taxonomy" id="39325"/>
    <lineage>
        <taxon>Eukaryota</taxon>
        <taxon>Viridiplantae</taxon>
        <taxon>Streptophyta</taxon>
        <taxon>Embryophyta</taxon>
        <taxon>Tracheophyta</taxon>
        <taxon>Spermatophyta</taxon>
        <taxon>Magnoliopsida</taxon>
        <taxon>Ranunculales</taxon>
        <taxon>Circaeasteraceae</taxon>
        <taxon>Kingdonia</taxon>
    </lineage>
</organism>
<evidence type="ECO:0000313" key="2">
    <source>
        <dbReference type="Proteomes" id="UP000541444"/>
    </source>
</evidence>
<gene>
    <name evidence="1" type="ORF">GIB67_024274</name>
</gene>
<keyword evidence="2" id="KW-1185">Reference proteome</keyword>
<reference evidence="1 2" key="1">
    <citation type="journal article" date="2020" name="IScience">
        <title>Genome Sequencing of the Endangered Kingdonia uniflora (Circaeasteraceae, Ranunculales) Reveals Potential Mechanisms of Evolutionary Specialization.</title>
        <authorList>
            <person name="Sun Y."/>
            <person name="Deng T."/>
            <person name="Zhang A."/>
            <person name="Moore M.J."/>
            <person name="Landis J.B."/>
            <person name="Lin N."/>
            <person name="Zhang H."/>
            <person name="Zhang X."/>
            <person name="Huang J."/>
            <person name="Zhang X."/>
            <person name="Sun H."/>
            <person name="Wang H."/>
        </authorList>
    </citation>
    <scope>NUCLEOTIDE SEQUENCE [LARGE SCALE GENOMIC DNA]</scope>
    <source>
        <strain evidence="1">TB1705</strain>
        <tissue evidence="1">Leaf</tissue>
    </source>
</reference>
<evidence type="ECO:0008006" key="3">
    <source>
        <dbReference type="Google" id="ProtNLM"/>
    </source>
</evidence>